<dbReference type="PANTHER" id="PTHR24253:SF159">
    <property type="entry name" value="SERINE PROTEASE 42"/>
    <property type="match status" value="1"/>
</dbReference>
<dbReference type="GO" id="GO:0004252">
    <property type="term" value="F:serine-type endopeptidase activity"/>
    <property type="evidence" value="ECO:0007669"/>
    <property type="project" value="InterPro"/>
</dbReference>
<dbReference type="FunFam" id="2.40.10.10:FF:000039">
    <property type="entry name" value="Brain-specific serine protease 4"/>
    <property type="match status" value="1"/>
</dbReference>
<feature type="domain" description="Peptidase S1" evidence="8">
    <location>
        <begin position="31"/>
        <end position="272"/>
    </location>
</feature>
<dbReference type="SUPFAM" id="SSF50494">
    <property type="entry name" value="Trypsin-like serine proteases"/>
    <property type="match status" value="1"/>
</dbReference>
<evidence type="ECO:0000256" key="4">
    <source>
        <dbReference type="ARBA" id="ARBA00023157"/>
    </source>
</evidence>
<evidence type="ECO:0000259" key="8">
    <source>
        <dbReference type="PROSITE" id="PS50240"/>
    </source>
</evidence>
<dbReference type="InterPro" id="IPR043504">
    <property type="entry name" value="Peptidase_S1_PA_chymotrypsin"/>
</dbReference>
<evidence type="ECO:0000256" key="3">
    <source>
        <dbReference type="ARBA" id="ARBA00022801"/>
    </source>
</evidence>
<organism evidence="9 10">
    <name type="scientific">Engystomops pustulosus</name>
    <name type="common">Tungara frog</name>
    <name type="synonym">Physalaemus pustulosus</name>
    <dbReference type="NCBI Taxonomy" id="76066"/>
    <lineage>
        <taxon>Eukaryota</taxon>
        <taxon>Metazoa</taxon>
        <taxon>Chordata</taxon>
        <taxon>Craniata</taxon>
        <taxon>Vertebrata</taxon>
        <taxon>Euteleostomi</taxon>
        <taxon>Amphibia</taxon>
        <taxon>Batrachia</taxon>
        <taxon>Anura</taxon>
        <taxon>Neobatrachia</taxon>
        <taxon>Hyloidea</taxon>
        <taxon>Leptodactylidae</taxon>
        <taxon>Leiuperinae</taxon>
        <taxon>Engystomops</taxon>
    </lineage>
</organism>
<dbReference type="PROSITE" id="PS00134">
    <property type="entry name" value="TRYPSIN_HIS"/>
    <property type="match status" value="1"/>
</dbReference>
<evidence type="ECO:0000256" key="1">
    <source>
        <dbReference type="ARBA" id="ARBA00022670"/>
    </source>
</evidence>
<keyword evidence="1 6" id="KW-0645">Protease</keyword>
<evidence type="ECO:0000256" key="7">
    <source>
        <dbReference type="SAM" id="SignalP"/>
    </source>
</evidence>
<dbReference type="AlphaFoldDB" id="A0AAV6ZEB2"/>
<dbReference type="PRINTS" id="PR00722">
    <property type="entry name" value="CHYMOTRYPSIN"/>
</dbReference>
<evidence type="ECO:0000256" key="6">
    <source>
        <dbReference type="RuleBase" id="RU363034"/>
    </source>
</evidence>
<dbReference type="GO" id="GO:0006508">
    <property type="term" value="P:proteolysis"/>
    <property type="evidence" value="ECO:0007669"/>
    <property type="project" value="UniProtKB-KW"/>
</dbReference>
<comment type="caution">
    <text evidence="9">The sequence shown here is derived from an EMBL/GenBank/DDBJ whole genome shotgun (WGS) entry which is preliminary data.</text>
</comment>
<keyword evidence="6" id="KW-0720">Serine protease</keyword>
<gene>
    <name evidence="9" type="ORF">GDO81_028039</name>
</gene>
<proteinExistence type="predicted"/>
<dbReference type="PROSITE" id="PS50240">
    <property type="entry name" value="TRYPSIN_DOM"/>
    <property type="match status" value="1"/>
</dbReference>
<dbReference type="InterPro" id="IPR001254">
    <property type="entry name" value="Trypsin_dom"/>
</dbReference>
<dbReference type="PROSITE" id="PS00135">
    <property type="entry name" value="TRYPSIN_SER"/>
    <property type="match status" value="1"/>
</dbReference>
<evidence type="ECO:0000313" key="10">
    <source>
        <dbReference type="Proteomes" id="UP000824782"/>
    </source>
</evidence>
<dbReference type="InterPro" id="IPR018114">
    <property type="entry name" value="TRYPSIN_HIS"/>
</dbReference>
<protein>
    <recommendedName>
        <fullName evidence="8">Peptidase S1 domain-containing protein</fullName>
    </recommendedName>
</protein>
<dbReference type="Proteomes" id="UP000824782">
    <property type="component" value="Unassembled WGS sequence"/>
</dbReference>
<name>A0AAV6ZEB2_ENGPU</name>
<keyword evidence="3 6" id="KW-0378">Hydrolase</keyword>
<accession>A0AAV6ZEB2</accession>
<keyword evidence="10" id="KW-1185">Reference proteome</keyword>
<dbReference type="Gene3D" id="2.40.10.10">
    <property type="entry name" value="Trypsin-like serine proteases"/>
    <property type="match status" value="2"/>
</dbReference>
<evidence type="ECO:0000256" key="2">
    <source>
        <dbReference type="ARBA" id="ARBA00022729"/>
    </source>
</evidence>
<dbReference type="InterPro" id="IPR033116">
    <property type="entry name" value="TRYPSIN_SER"/>
</dbReference>
<dbReference type="SMART" id="SM00020">
    <property type="entry name" value="Tryp_SPc"/>
    <property type="match status" value="1"/>
</dbReference>
<keyword evidence="4" id="KW-1015">Disulfide bond</keyword>
<evidence type="ECO:0000313" key="9">
    <source>
        <dbReference type="EMBL" id="KAG8547552.1"/>
    </source>
</evidence>
<dbReference type="EMBL" id="WNYA01000682">
    <property type="protein sequence ID" value="KAG8547552.1"/>
    <property type="molecule type" value="Genomic_DNA"/>
</dbReference>
<reference evidence="9" key="1">
    <citation type="thesis" date="2020" institute="ProQuest LLC" country="789 East Eisenhower Parkway, Ann Arbor, MI, USA">
        <title>Comparative Genomics and Chromosome Evolution.</title>
        <authorList>
            <person name="Mudd A.B."/>
        </authorList>
    </citation>
    <scope>NUCLEOTIDE SEQUENCE</scope>
    <source>
        <strain evidence="9">237g6f4</strain>
        <tissue evidence="9">Blood</tissue>
    </source>
</reference>
<evidence type="ECO:0000256" key="5">
    <source>
        <dbReference type="ARBA" id="ARBA00023180"/>
    </source>
</evidence>
<feature type="chain" id="PRO_5043697878" description="Peptidase S1 domain-containing protein" evidence="7">
    <location>
        <begin position="25"/>
        <end position="329"/>
    </location>
</feature>
<dbReference type="InterPro" id="IPR001314">
    <property type="entry name" value="Peptidase_S1A"/>
</dbReference>
<keyword evidence="2 7" id="KW-0732">Signal</keyword>
<dbReference type="PANTHER" id="PTHR24253">
    <property type="entry name" value="TRANSMEMBRANE PROTEASE SERINE"/>
    <property type="match status" value="1"/>
</dbReference>
<dbReference type="Pfam" id="PF00089">
    <property type="entry name" value="Trypsin"/>
    <property type="match status" value="1"/>
</dbReference>
<dbReference type="InterPro" id="IPR009003">
    <property type="entry name" value="Peptidase_S1_PA"/>
</dbReference>
<sequence length="329" mass="35537">MAGSRGITLLGAVACVLLARSTAASNDLNRIYGGTNSKEGEWPWQVSVQGNGSHFCGGSVISNQWVLSAAHCFDGNTDPTFIRVVLGMYQLDNPTSYEISSTVEQIILHPDFVKIGDKGDIALMKLSSPVNYNQYIQAIRLPDEASSFPCGYFCWTTGWGATENGSSPTNGILQKVSVPLMNYKTCDQMYHVSSAENASTVLVHDYEICAGYVDGKKDSCPGDSGGPLACNIQGAWYQAGVVSWGEGCGTPLRPGVYSLLPVYQRWIQQYVPNLEFAKIPNVPTTREGCLNFISDLAPSQLWAGRGTWTIMGLSAMLCAWWSGSGTLVI</sequence>
<keyword evidence="5" id="KW-0325">Glycoprotein</keyword>
<dbReference type="CDD" id="cd00190">
    <property type="entry name" value="Tryp_SPc"/>
    <property type="match status" value="1"/>
</dbReference>
<feature type="signal peptide" evidence="7">
    <location>
        <begin position="1"/>
        <end position="24"/>
    </location>
</feature>